<dbReference type="EMBL" id="VOHW01000027">
    <property type="protein sequence ID" value="TWV57607.1"/>
    <property type="molecule type" value="Genomic_DNA"/>
</dbReference>
<dbReference type="PANTHER" id="PTHR22916">
    <property type="entry name" value="GLYCOSYLTRANSFERASE"/>
    <property type="match status" value="1"/>
</dbReference>
<feature type="domain" description="Glycosyltransferase 2-like" evidence="3">
    <location>
        <begin position="5"/>
        <end position="130"/>
    </location>
</feature>
<keyword evidence="2 4" id="KW-0808">Transferase</keyword>
<dbReference type="InterPro" id="IPR001173">
    <property type="entry name" value="Glyco_trans_2-like"/>
</dbReference>
<evidence type="ECO:0000313" key="7">
    <source>
        <dbReference type="Proteomes" id="UP000463337"/>
    </source>
</evidence>
<evidence type="ECO:0000313" key="5">
    <source>
        <dbReference type="EMBL" id="TWV57607.1"/>
    </source>
</evidence>
<reference evidence="5 6" key="2">
    <citation type="submission" date="2019-07" db="EMBL/GenBank/DDBJ databases">
        <title>Genome sequencing of Parabacteroides distasonis iSURF_7.</title>
        <authorList>
            <person name="Degefu H.N."/>
            <person name="Ruoff K.L."/>
            <person name="Price C.E."/>
            <person name="Valls R.A."/>
            <person name="O'Toole G.A."/>
        </authorList>
    </citation>
    <scope>NUCLEOTIDE SEQUENCE [LARGE SCALE GENOMIC DNA]</scope>
    <source>
        <strain evidence="5 6">CFPLTA003_1B</strain>
    </source>
</reference>
<evidence type="ECO:0000256" key="1">
    <source>
        <dbReference type="ARBA" id="ARBA00022676"/>
    </source>
</evidence>
<evidence type="ECO:0000259" key="3">
    <source>
        <dbReference type="Pfam" id="PF00535"/>
    </source>
</evidence>
<gene>
    <name evidence="5" type="ORF">FSA05_23095</name>
    <name evidence="4" type="ORF">GKD59_09025</name>
</gene>
<dbReference type="Gene3D" id="3.90.550.10">
    <property type="entry name" value="Spore Coat Polysaccharide Biosynthesis Protein SpsA, Chain A"/>
    <property type="match status" value="1"/>
</dbReference>
<comment type="caution">
    <text evidence="4">The sequence shown here is derived from an EMBL/GenBank/DDBJ whole genome shotgun (WGS) entry which is preliminary data.</text>
</comment>
<evidence type="ECO:0000256" key="2">
    <source>
        <dbReference type="ARBA" id="ARBA00022679"/>
    </source>
</evidence>
<dbReference type="GO" id="GO:0016758">
    <property type="term" value="F:hexosyltransferase activity"/>
    <property type="evidence" value="ECO:0007669"/>
    <property type="project" value="UniProtKB-ARBA"/>
</dbReference>
<evidence type="ECO:0000313" key="4">
    <source>
        <dbReference type="EMBL" id="MRY58051.1"/>
    </source>
</evidence>
<dbReference type="CDD" id="cd00761">
    <property type="entry name" value="Glyco_tranf_GTA_type"/>
    <property type="match status" value="1"/>
</dbReference>
<dbReference type="PANTHER" id="PTHR22916:SF51">
    <property type="entry name" value="GLYCOSYLTRANSFERASE EPSH-RELATED"/>
    <property type="match status" value="1"/>
</dbReference>
<dbReference type="RefSeq" id="WP_005867966.1">
    <property type="nucleotide sequence ID" value="NZ_AP019729.1"/>
</dbReference>
<name>A0A415MJK2_PARDI</name>
<organism evidence="4 7">
    <name type="scientific">Parabacteroides distasonis</name>
    <dbReference type="NCBI Taxonomy" id="823"/>
    <lineage>
        <taxon>Bacteria</taxon>
        <taxon>Pseudomonadati</taxon>
        <taxon>Bacteroidota</taxon>
        <taxon>Bacteroidia</taxon>
        <taxon>Bacteroidales</taxon>
        <taxon>Tannerellaceae</taxon>
        <taxon>Parabacteroides</taxon>
    </lineage>
</organism>
<reference evidence="4 7" key="1">
    <citation type="journal article" date="2019" name="Nat. Med.">
        <title>A library of human gut bacterial isolates paired with longitudinal multiomics data enables mechanistic microbiome research.</title>
        <authorList>
            <person name="Poyet M."/>
            <person name="Groussin M."/>
            <person name="Gibbons S.M."/>
            <person name="Avila-Pacheco J."/>
            <person name="Jiang X."/>
            <person name="Kearney S.M."/>
            <person name="Perrotta A.R."/>
            <person name="Berdy B."/>
            <person name="Zhao S."/>
            <person name="Lieberman T.D."/>
            <person name="Swanson P.K."/>
            <person name="Smith M."/>
            <person name="Roesemann S."/>
            <person name="Alexander J.E."/>
            <person name="Rich S.A."/>
            <person name="Livny J."/>
            <person name="Vlamakis H."/>
            <person name="Clish C."/>
            <person name="Bullock K."/>
            <person name="Deik A."/>
            <person name="Scott J."/>
            <person name="Pierce K.A."/>
            <person name="Xavier R.J."/>
            <person name="Alm E.J."/>
        </authorList>
    </citation>
    <scope>NUCLEOTIDE SEQUENCE [LARGE SCALE GENOMIC DNA]</scope>
    <source>
        <strain evidence="4 7">BIOML-A41</strain>
    </source>
</reference>
<evidence type="ECO:0000313" key="6">
    <source>
        <dbReference type="Proteomes" id="UP000315827"/>
    </source>
</evidence>
<dbReference type="EMBL" id="WKLT01000006">
    <property type="protein sequence ID" value="MRY58051.1"/>
    <property type="molecule type" value="Genomic_DNA"/>
</dbReference>
<accession>A0A415MJK2</accession>
<dbReference type="Proteomes" id="UP000315827">
    <property type="component" value="Unassembled WGS sequence"/>
</dbReference>
<protein>
    <submittedName>
        <fullName evidence="4 5">Glycosyltransferase</fullName>
    </submittedName>
</protein>
<dbReference type="InterPro" id="IPR029044">
    <property type="entry name" value="Nucleotide-diphossugar_trans"/>
</dbReference>
<keyword evidence="1" id="KW-0328">Glycosyltransferase</keyword>
<dbReference type="Proteomes" id="UP000463337">
    <property type="component" value="Unassembled WGS sequence"/>
</dbReference>
<dbReference type="SUPFAM" id="SSF53448">
    <property type="entry name" value="Nucleotide-diphospho-sugar transferases"/>
    <property type="match status" value="1"/>
</dbReference>
<dbReference type="AlphaFoldDB" id="A0A415MJK2"/>
<dbReference type="Pfam" id="PF00535">
    <property type="entry name" value="Glycos_transf_2"/>
    <property type="match status" value="1"/>
</dbReference>
<proteinExistence type="predicted"/>
<sequence length="321" mass="36845">MDLISIIVPVYNVEQYLRDCIESIINQSYRNLQIILVDDGSLDDCPRICDEYACKDHRIEVIHKENGGLSDARNVGVDQACGKYISFVDSDDRIAEDMIESLYDRIVGVKADMSVCQRFLIGESGDIKDDDKALFEDYVVYGNKECVHDFMSSKGIDTVAWGKLYRTELFQDIRYPKGKYHEDVFITYRLVAKSNVIAVSGEKKYCYRIRNASITQSSFSSKHLDAVIGKCEIANFMEVNYPSELVYAQAGIVYAANQCVWRMGISHCFNKQYMNFLQSKYRSFETPFLRYGKNRFFSKIFSICAFISVNMVVKSISIIKN</sequence>